<comment type="similarity">
    <text evidence="3 15">Belongs to the peptidase S11 family.</text>
</comment>
<dbReference type="GO" id="GO:0009252">
    <property type="term" value="P:peptidoglycan biosynthetic process"/>
    <property type="evidence" value="ECO:0007669"/>
    <property type="project" value="UniProtKB-UniPathway"/>
</dbReference>
<dbReference type="GO" id="GO:0009002">
    <property type="term" value="F:serine-type D-Ala-D-Ala carboxypeptidase activity"/>
    <property type="evidence" value="ECO:0007669"/>
    <property type="project" value="UniProtKB-EC"/>
</dbReference>
<comment type="catalytic activity">
    <reaction evidence="12">
        <text>Preferential cleavage: (Ac)2-L-Lys-D-Ala-|-D-Ala. Also transpeptidation of peptidyl-alanyl moieties that are N-acyl substituents of D-alanine.</text>
        <dbReference type="EC" id="3.4.16.4"/>
    </reaction>
</comment>
<dbReference type="GO" id="GO:0071555">
    <property type="term" value="P:cell wall organization"/>
    <property type="evidence" value="ECO:0007669"/>
    <property type="project" value="UniProtKB-KW"/>
</dbReference>
<dbReference type="InterPro" id="IPR037167">
    <property type="entry name" value="Peptidase_S11_C_sf"/>
</dbReference>
<evidence type="ECO:0000256" key="7">
    <source>
        <dbReference type="ARBA" id="ARBA00022729"/>
    </source>
</evidence>
<dbReference type="Pfam" id="PF07943">
    <property type="entry name" value="PBP5_C"/>
    <property type="match status" value="1"/>
</dbReference>
<dbReference type="PANTHER" id="PTHR21581:SF6">
    <property type="entry name" value="TRAFFICKING PROTEIN PARTICLE COMPLEX SUBUNIT 12"/>
    <property type="match status" value="1"/>
</dbReference>
<gene>
    <name evidence="18" type="ORF">DV711_00360</name>
</gene>
<keyword evidence="11" id="KW-0961">Cell wall biogenesis/degradation</keyword>
<evidence type="ECO:0000259" key="17">
    <source>
        <dbReference type="SMART" id="SM00936"/>
    </source>
</evidence>
<evidence type="ECO:0000256" key="4">
    <source>
        <dbReference type="ARBA" id="ARBA00012448"/>
    </source>
</evidence>
<dbReference type="RefSeq" id="WP_114693677.1">
    <property type="nucleotide sequence ID" value="NZ_QQOH01000001.1"/>
</dbReference>
<sequence>MRVFVTIPRLIRAAVCLLVLGSASTTVSAAVLIPAPPSLAASAYVLMDANTGKVIISQNADQRLPPASLTKLMTSYIADYEIAQGNISKQDRVLVSEKAWRTPGSRMFIREGTQVLVGDLLKGIIIQSGNDASVAMAEHIAGSEDAFADLMNQHARQLGMNNSQFQNATGLPKEGHFTTANDLALLARSIIRDFPDDYPIYAEKYFTYNKIRQPNRNKLLWRDSRVDGLKTGHTEEAGYCLVASAKDKGMRLISVVLGTNSEEARAQESQKLLSYGFRYYESADLYQAGEVLNEAKVWAGTRDSLKLGTAESISITIPRGQSDALGVTLDLDKVIQAPVTEGASYGTLNITLGDELLQQVPVVALESVEPAGLVKRIWHSIVLFFLSLIG</sequence>
<dbReference type="InterPro" id="IPR001967">
    <property type="entry name" value="Peptidase_S11_N"/>
</dbReference>
<dbReference type="GO" id="GO:0008360">
    <property type="term" value="P:regulation of cell shape"/>
    <property type="evidence" value="ECO:0007669"/>
    <property type="project" value="UniProtKB-KW"/>
</dbReference>
<keyword evidence="10" id="KW-0573">Peptidoglycan synthesis</keyword>
<evidence type="ECO:0000256" key="1">
    <source>
        <dbReference type="ARBA" id="ARBA00003217"/>
    </source>
</evidence>
<name>A0A369WU77_9GAMM</name>
<feature type="signal peptide" evidence="16">
    <location>
        <begin position="1"/>
        <end position="29"/>
    </location>
</feature>
<protein>
    <recommendedName>
        <fullName evidence="4">serine-type D-Ala-D-Ala carboxypeptidase</fullName>
        <ecNumber evidence="4">3.4.16.4</ecNumber>
    </recommendedName>
</protein>
<dbReference type="EC" id="3.4.16.4" evidence="4"/>
<comment type="pathway">
    <text evidence="2">Cell wall biogenesis; peptidoglycan biosynthesis.</text>
</comment>
<evidence type="ECO:0000256" key="9">
    <source>
        <dbReference type="ARBA" id="ARBA00022960"/>
    </source>
</evidence>
<organism evidence="18 19">
    <name type="scientific">Motiliproteus coralliicola</name>
    <dbReference type="NCBI Taxonomy" id="2283196"/>
    <lineage>
        <taxon>Bacteria</taxon>
        <taxon>Pseudomonadati</taxon>
        <taxon>Pseudomonadota</taxon>
        <taxon>Gammaproteobacteria</taxon>
        <taxon>Oceanospirillales</taxon>
        <taxon>Oceanospirillaceae</taxon>
        <taxon>Motiliproteus</taxon>
    </lineage>
</organism>
<keyword evidence="5 18" id="KW-0121">Carboxypeptidase</keyword>
<dbReference type="GO" id="GO:0006508">
    <property type="term" value="P:proteolysis"/>
    <property type="evidence" value="ECO:0007669"/>
    <property type="project" value="UniProtKB-KW"/>
</dbReference>
<evidence type="ECO:0000313" key="19">
    <source>
        <dbReference type="Proteomes" id="UP000253769"/>
    </source>
</evidence>
<dbReference type="Gene3D" id="3.40.710.10">
    <property type="entry name" value="DD-peptidase/beta-lactamase superfamily"/>
    <property type="match status" value="1"/>
</dbReference>
<keyword evidence="8" id="KW-0378">Hydrolase</keyword>
<evidence type="ECO:0000256" key="3">
    <source>
        <dbReference type="ARBA" id="ARBA00007164"/>
    </source>
</evidence>
<dbReference type="InterPro" id="IPR018044">
    <property type="entry name" value="Peptidase_S11"/>
</dbReference>
<evidence type="ECO:0000256" key="16">
    <source>
        <dbReference type="SAM" id="SignalP"/>
    </source>
</evidence>
<evidence type="ECO:0000256" key="10">
    <source>
        <dbReference type="ARBA" id="ARBA00022984"/>
    </source>
</evidence>
<comment type="function">
    <text evidence="1">Removes C-terminal D-alanyl residues from sugar-peptide cell wall precursors.</text>
</comment>
<dbReference type="UniPathway" id="UPA00219"/>
<dbReference type="Proteomes" id="UP000253769">
    <property type="component" value="Unassembled WGS sequence"/>
</dbReference>
<keyword evidence="7 16" id="KW-0732">Signal</keyword>
<feature type="chain" id="PRO_5016638205" description="serine-type D-Ala-D-Ala carboxypeptidase" evidence="16">
    <location>
        <begin position="30"/>
        <end position="390"/>
    </location>
</feature>
<dbReference type="Gene3D" id="2.60.410.10">
    <property type="entry name" value="D-Ala-D-Ala carboxypeptidase, C-terminal domain"/>
    <property type="match status" value="1"/>
</dbReference>
<keyword evidence="6" id="KW-0645">Protease</keyword>
<dbReference type="PANTHER" id="PTHR21581">
    <property type="entry name" value="D-ALANYL-D-ALANINE CARBOXYPEPTIDASE"/>
    <property type="match status" value="1"/>
</dbReference>
<evidence type="ECO:0000256" key="15">
    <source>
        <dbReference type="RuleBase" id="RU004016"/>
    </source>
</evidence>
<dbReference type="PRINTS" id="PR00725">
    <property type="entry name" value="DADACBPTASE1"/>
</dbReference>
<dbReference type="OrthoDB" id="9795979at2"/>
<keyword evidence="9" id="KW-0133">Cell shape</keyword>
<feature type="domain" description="Peptidase S11 D-Ala-D-Ala carboxypeptidase A C-terminal" evidence="17">
    <location>
        <begin position="280"/>
        <end position="370"/>
    </location>
</feature>
<evidence type="ECO:0000256" key="14">
    <source>
        <dbReference type="PIRSR" id="PIRSR618044-2"/>
    </source>
</evidence>
<dbReference type="InterPro" id="IPR012338">
    <property type="entry name" value="Beta-lactam/transpept-like"/>
</dbReference>
<feature type="active site" description="Proton acceptor" evidence="13">
    <location>
        <position position="71"/>
    </location>
</feature>
<dbReference type="InterPro" id="IPR012907">
    <property type="entry name" value="Peptidase_S11_C"/>
</dbReference>
<dbReference type="SMART" id="SM00936">
    <property type="entry name" value="PBP5_C"/>
    <property type="match status" value="1"/>
</dbReference>
<accession>A0A369WU77</accession>
<keyword evidence="19" id="KW-1185">Reference proteome</keyword>
<evidence type="ECO:0000256" key="6">
    <source>
        <dbReference type="ARBA" id="ARBA00022670"/>
    </source>
</evidence>
<feature type="active site" description="Acyl-ester intermediate" evidence="13">
    <location>
        <position position="68"/>
    </location>
</feature>
<evidence type="ECO:0000256" key="2">
    <source>
        <dbReference type="ARBA" id="ARBA00004752"/>
    </source>
</evidence>
<dbReference type="SUPFAM" id="SSF69189">
    <property type="entry name" value="Penicillin-binding protein associated domain"/>
    <property type="match status" value="1"/>
</dbReference>
<dbReference type="InterPro" id="IPR015956">
    <property type="entry name" value="Peniciliin-bd_prot_C_sf"/>
</dbReference>
<evidence type="ECO:0000256" key="12">
    <source>
        <dbReference type="ARBA" id="ARBA00034000"/>
    </source>
</evidence>
<proteinExistence type="inferred from homology"/>
<evidence type="ECO:0000256" key="11">
    <source>
        <dbReference type="ARBA" id="ARBA00023316"/>
    </source>
</evidence>
<evidence type="ECO:0000313" key="18">
    <source>
        <dbReference type="EMBL" id="RDE24096.1"/>
    </source>
</evidence>
<evidence type="ECO:0000256" key="5">
    <source>
        <dbReference type="ARBA" id="ARBA00022645"/>
    </source>
</evidence>
<dbReference type="AlphaFoldDB" id="A0A369WU77"/>
<feature type="binding site" evidence="14">
    <location>
        <position position="230"/>
    </location>
    <ligand>
        <name>substrate</name>
    </ligand>
</feature>
<comment type="caution">
    <text evidence="18">The sequence shown here is derived from an EMBL/GenBank/DDBJ whole genome shotgun (WGS) entry which is preliminary data.</text>
</comment>
<reference evidence="18 19" key="1">
    <citation type="submission" date="2018-07" db="EMBL/GenBank/DDBJ databases">
        <title>Motiliproteus coralliicola sp. nov., a bacterium isolated from Coral.</title>
        <authorList>
            <person name="Wang G."/>
        </authorList>
    </citation>
    <scope>NUCLEOTIDE SEQUENCE [LARGE SCALE GENOMIC DNA]</scope>
    <source>
        <strain evidence="18 19">C34</strain>
    </source>
</reference>
<evidence type="ECO:0000256" key="8">
    <source>
        <dbReference type="ARBA" id="ARBA00022801"/>
    </source>
</evidence>
<feature type="active site" evidence="13">
    <location>
        <position position="128"/>
    </location>
</feature>
<evidence type="ECO:0000256" key="13">
    <source>
        <dbReference type="PIRSR" id="PIRSR618044-1"/>
    </source>
</evidence>
<dbReference type="Pfam" id="PF00768">
    <property type="entry name" value="Peptidase_S11"/>
    <property type="match status" value="1"/>
</dbReference>
<dbReference type="SUPFAM" id="SSF56601">
    <property type="entry name" value="beta-lactamase/transpeptidase-like"/>
    <property type="match status" value="1"/>
</dbReference>
<dbReference type="EMBL" id="QQOH01000001">
    <property type="protein sequence ID" value="RDE24096.1"/>
    <property type="molecule type" value="Genomic_DNA"/>
</dbReference>